<evidence type="ECO:0000313" key="6">
    <source>
        <dbReference type="EMBL" id="VUX47272.1"/>
    </source>
</evidence>
<evidence type="ECO:0000256" key="4">
    <source>
        <dbReference type="ARBA" id="ARBA00023004"/>
    </source>
</evidence>
<organism evidence="6 7">
    <name type="scientific">Candidatus Defluviicoccus seviourii</name>
    <dbReference type="NCBI Taxonomy" id="2565273"/>
    <lineage>
        <taxon>Bacteria</taxon>
        <taxon>Pseudomonadati</taxon>
        <taxon>Pseudomonadota</taxon>
        <taxon>Alphaproteobacteria</taxon>
        <taxon>Rhodospirillales</taxon>
        <taxon>Rhodospirillaceae</taxon>
        <taxon>Defluviicoccus</taxon>
    </lineage>
</organism>
<keyword evidence="3" id="KW-0560">Oxidoreductase</keyword>
<dbReference type="AlphaFoldDB" id="A0A564WFM7"/>
<dbReference type="Pfam" id="PF01799">
    <property type="entry name" value="Fer2_2"/>
    <property type="match status" value="1"/>
</dbReference>
<dbReference type="Pfam" id="PF02738">
    <property type="entry name" value="MoCoBD_1"/>
    <property type="match status" value="1"/>
</dbReference>
<dbReference type="Pfam" id="PF01315">
    <property type="entry name" value="Ald_Xan_dh_C"/>
    <property type="match status" value="1"/>
</dbReference>
<name>A0A564WFM7_9PROT</name>
<dbReference type="InterPro" id="IPR036884">
    <property type="entry name" value="2Fe-2S-bd_dom_sf"/>
</dbReference>
<dbReference type="Gene3D" id="1.10.150.120">
    <property type="entry name" value="[2Fe-2S]-binding domain"/>
    <property type="match status" value="1"/>
</dbReference>
<reference evidence="6" key="1">
    <citation type="submission" date="2018-11" db="EMBL/GenBank/DDBJ databases">
        <authorList>
            <person name="Onetto C."/>
        </authorList>
    </citation>
    <scope>NUCLEOTIDE SEQUENCE [LARGE SCALE GENOMIC DNA]</scope>
</reference>
<dbReference type="InterPro" id="IPR037165">
    <property type="entry name" value="AldOxase/xan_DH_Mopterin-bd_sf"/>
</dbReference>
<dbReference type="InterPro" id="IPR016208">
    <property type="entry name" value="Ald_Oxase/xanthine_DH-like"/>
</dbReference>
<evidence type="ECO:0000256" key="2">
    <source>
        <dbReference type="ARBA" id="ARBA00022723"/>
    </source>
</evidence>
<dbReference type="Gene3D" id="3.30.365.10">
    <property type="entry name" value="Aldehyde oxidase/xanthine dehydrogenase, molybdopterin binding domain"/>
    <property type="match status" value="4"/>
</dbReference>
<dbReference type="GO" id="GO:0051537">
    <property type="term" value="F:2 iron, 2 sulfur cluster binding"/>
    <property type="evidence" value="ECO:0007669"/>
    <property type="project" value="InterPro"/>
</dbReference>
<dbReference type="PANTHER" id="PTHR11908:SF157">
    <property type="entry name" value="XANTHINE DEHYDROGENASE SUBUNIT D-RELATED"/>
    <property type="match status" value="1"/>
</dbReference>
<keyword evidence="4" id="KW-0408">Iron</keyword>
<dbReference type="Pfam" id="PF20256">
    <property type="entry name" value="MoCoBD_2"/>
    <property type="match status" value="1"/>
</dbReference>
<dbReference type="InterPro" id="IPR036010">
    <property type="entry name" value="2Fe-2S_ferredoxin-like_sf"/>
</dbReference>
<dbReference type="SUPFAM" id="SSF47741">
    <property type="entry name" value="CO dehydrogenase ISP C-domain like"/>
    <property type="match status" value="1"/>
</dbReference>
<dbReference type="SUPFAM" id="SSF56003">
    <property type="entry name" value="Molybdenum cofactor-binding domain"/>
    <property type="match status" value="1"/>
</dbReference>
<dbReference type="Pfam" id="PF00111">
    <property type="entry name" value="Fer2"/>
    <property type="match status" value="1"/>
</dbReference>
<sequence>MTASDDLTFTLNGRAVRVSVPPMRRLSQVLREDLDLKGTKVGCDAGDCGACTVLIDGHAVCACLTPAAQAQGRDVRTVEGLANGTLNRLQQAFLHYGAAQCGICTPGMLLAATALLERDPAPSEAAVQDALGGVLCRCTGYRKIIEAVLNAHRFPAEAQGKAATALVGARVPRVDGGGKVTGSEAFGDDLAPADALWLKLIRAPHASARFTIAPLAPLLARYPGIVRVLTAADVPGANEHGVIPAFRDQPVFAVEQVRFAGEAIAAIIGDETTVAGFDAADFPVRWEPLPPLADMDAATQAAAPLLHRDRPGNILTGGFVRRGDIEAAFANAAATVEGRFETSFVEHAYIEPEAGFAHRNGDTLELFVSTQTPHMDRDETARILALPPEKVRLVPTACGGGFGGKLDMAVQPYLAIAAWLLDRPVRCAYTRPESMASTTKRHPGRMHVRLAANNEGLLQAIDFAGDFDTGAYSSWGPTVATRVPIHCSGPYAVGSVLAQTRAILTNNAPSGAFRGFGTPQAAFATESLMDALADRLGIDRLEFRLKNALRAGDRTATGQLLTASVGMADCLVALQAPWQAARAAAQAHNAGNGITRRGVGVACMWYGCGNTALPNPSTMRVAVTADGRVVLYQGAVDIGQGSSTVLAQICAETLGLPLDVLTLVGADTSLTPDAGKTSASRQTFVSGRAIFAAATDLRRQILRLANAGERARLELTGTTLSFVDGADVRQVDLARLPADTNGVVLAAEATFDPPTSPLDADGQGVPYATYAFGAQMAEVLVDCELGTVQVLKVAAAHDVGRAVNPALVEGQIEGGIAQGIGMALMEEYIPGRNTNLHDYLIPTVGDVPPIETFLIEDPEPLGPYGAKGVGEPAMIATPAAILNAIRDATGVTITRVPATPDRVRAAIAAARARGAKASDVQG</sequence>
<dbReference type="CDD" id="cd00207">
    <property type="entry name" value="fer2"/>
    <property type="match status" value="1"/>
</dbReference>
<dbReference type="Gene3D" id="3.10.20.30">
    <property type="match status" value="1"/>
</dbReference>
<evidence type="ECO:0000259" key="5">
    <source>
        <dbReference type="PROSITE" id="PS51085"/>
    </source>
</evidence>
<dbReference type="Proteomes" id="UP000326641">
    <property type="component" value="Unassembled WGS sequence"/>
</dbReference>
<evidence type="ECO:0000256" key="1">
    <source>
        <dbReference type="ARBA" id="ARBA00006849"/>
    </source>
</evidence>
<dbReference type="GO" id="GO:0016491">
    <property type="term" value="F:oxidoreductase activity"/>
    <property type="evidence" value="ECO:0007669"/>
    <property type="project" value="UniProtKB-KW"/>
</dbReference>
<evidence type="ECO:0000313" key="7">
    <source>
        <dbReference type="Proteomes" id="UP000326641"/>
    </source>
</evidence>
<dbReference type="SMART" id="SM01008">
    <property type="entry name" value="Ald_Xan_dh_C"/>
    <property type="match status" value="1"/>
</dbReference>
<dbReference type="PROSITE" id="PS00197">
    <property type="entry name" value="2FE2S_FER_1"/>
    <property type="match status" value="1"/>
</dbReference>
<comment type="similarity">
    <text evidence="1">Belongs to the xanthine dehydrogenase family.</text>
</comment>
<dbReference type="Gene3D" id="3.90.1170.50">
    <property type="entry name" value="Aldehyde oxidase/xanthine dehydrogenase, a/b hammerhead"/>
    <property type="match status" value="1"/>
</dbReference>
<proteinExistence type="inferred from homology"/>
<dbReference type="SUPFAM" id="SSF54665">
    <property type="entry name" value="CO dehydrogenase molybdoprotein N-domain-like"/>
    <property type="match status" value="1"/>
</dbReference>
<feature type="domain" description="2Fe-2S ferredoxin-type" evidence="5">
    <location>
        <begin position="5"/>
        <end position="81"/>
    </location>
</feature>
<dbReference type="InterPro" id="IPR006058">
    <property type="entry name" value="2Fe2S_fd_BS"/>
</dbReference>
<protein>
    <submittedName>
        <fullName evidence="6">Aldehyde oxidoreductase</fullName>
    </submittedName>
</protein>
<gene>
    <name evidence="6" type="ORF">DF3PA_40148</name>
</gene>
<dbReference type="InterPro" id="IPR001041">
    <property type="entry name" value="2Fe-2S_ferredoxin-type"/>
</dbReference>
<evidence type="ECO:0000256" key="3">
    <source>
        <dbReference type="ARBA" id="ARBA00023002"/>
    </source>
</evidence>
<dbReference type="SUPFAM" id="SSF54292">
    <property type="entry name" value="2Fe-2S ferredoxin-like"/>
    <property type="match status" value="1"/>
</dbReference>
<dbReference type="InterPro" id="IPR000674">
    <property type="entry name" value="Ald_Oxase/Xan_DH_a/b"/>
</dbReference>
<dbReference type="InterPro" id="IPR046867">
    <property type="entry name" value="AldOxase/xan_DH_MoCoBD2"/>
</dbReference>
<dbReference type="GO" id="GO:0005506">
    <property type="term" value="F:iron ion binding"/>
    <property type="evidence" value="ECO:0007669"/>
    <property type="project" value="InterPro"/>
</dbReference>
<accession>A0A564WFM7</accession>
<dbReference type="InterPro" id="IPR036856">
    <property type="entry name" value="Ald_Oxase/Xan_DH_a/b_sf"/>
</dbReference>
<dbReference type="InterPro" id="IPR008274">
    <property type="entry name" value="AldOxase/xan_DH_MoCoBD1"/>
</dbReference>
<keyword evidence="2" id="KW-0479">Metal-binding</keyword>
<dbReference type="PANTHER" id="PTHR11908">
    <property type="entry name" value="XANTHINE DEHYDROGENASE"/>
    <property type="match status" value="1"/>
</dbReference>
<dbReference type="InterPro" id="IPR002888">
    <property type="entry name" value="2Fe-2S-bd"/>
</dbReference>
<keyword evidence="7" id="KW-1185">Reference proteome</keyword>
<dbReference type="EMBL" id="UXAT02000034">
    <property type="protein sequence ID" value="VUX47272.1"/>
    <property type="molecule type" value="Genomic_DNA"/>
</dbReference>
<comment type="caution">
    <text evidence="6">The sequence shown here is derived from an EMBL/GenBank/DDBJ whole genome shotgun (WGS) entry which is preliminary data.</text>
</comment>
<dbReference type="InterPro" id="IPR012675">
    <property type="entry name" value="Beta-grasp_dom_sf"/>
</dbReference>
<dbReference type="PROSITE" id="PS51085">
    <property type="entry name" value="2FE2S_FER_2"/>
    <property type="match status" value="1"/>
</dbReference>